<dbReference type="Proteomes" id="UP000244913">
    <property type="component" value="Unassembled WGS sequence"/>
</dbReference>
<keyword evidence="3" id="KW-1185">Reference proteome</keyword>
<sequence>MPNDLKKRLISTLPRDLLIDLFDMAAARALKAYEIVRDGADLDTKRANESIGQLRFRMQEKGFVETCQKHGGVILVDGVIPGVAAKAFQPFARFGGEGPGVVLALATMPTPRELPAKNRSRLAGVTLNFNLTQRLFTMPDDPQPGDIFVCLVVARDRASPGLIDEIAVGVIDDEYKAYLFYEPIAQFLDGYGADDAGKGPEGPNPPSGEPPLVRLKRTRKPFTPPEDDPGDAANDHKKEG</sequence>
<reference evidence="2 3" key="1">
    <citation type="submission" date="2018-04" db="EMBL/GenBank/DDBJ databases">
        <title>The genome sequence of Caulobacter sp. 736.</title>
        <authorList>
            <person name="Gao J."/>
            <person name="Sun J."/>
        </authorList>
    </citation>
    <scope>NUCLEOTIDE SEQUENCE [LARGE SCALE GENOMIC DNA]</scope>
    <source>
        <strain evidence="2 3">736</strain>
    </source>
</reference>
<gene>
    <name evidence="2" type="ORF">DDF65_15180</name>
</gene>
<accession>A0A2T9JB30</accession>
<dbReference type="AlphaFoldDB" id="A0A2T9JB30"/>
<organism evidence="2 3">
    <name type="scientific">Caulobacter radicis</name>
    <dbReference type="NCBI Taxonomy" id="2172650"/>
    <lineage>
        <taxon>Bacteria</taxon>
        <taxon>Pseudomonadati</taxon>
        <taxon>Pseudomonadota</taxon>
        <taxon>Alphaproteobacteria</taxon>
        <taxon>Caulobacterales</taxon>
        <taxon>Caulobacteraceae</taxon>
        <taxon>Caulobacter</taxon>
    </lineage>
</organism>
<comment type="caution">
    <text evidence="2">The sequence shown here is derived from an EMBL/GenBank/DDBJ whole genome shotgun (WGS) entry which is preliminary data.</text>
</comment>
<dbReference type="EMBL" id="QDKP01000043">
    <property type="protein sequence ID" value="PVM79436.1"/>
    <property type="molecule type" value="Genomic_DNA"/>
</dbReference>
<evidence type="ECO:0000313" key="2">
    <source>
        <dbReference type="EMBL" id="PVM79436.1"/>
    </source>
</evidence>
<evidence type="ECO:0000313" key="3">
    <source>
        <dbReference type="Proteomes" id="UP000244913"/>
    </source>
</evidence>
<proteinExistence type="predicted"/>
<name>A0A2T9JB30_9CAUL</name>
<feature type="region of interest" description="Disordered" evidence="1">
    <location>
        <begin position="192"/>
        <end position="240"/>
    </location>
</feature>
<dbReference type="RefSeq" id="WP_116568504.1">
    <property type="nucleotide sequence ID" value="NZ_QDKP01000043.1"/>
</dbReference>
<evidence type="ECO:0000256" key="1">
    <source>
        <dbReference type="SAM" id="MobiDB-lite"/>
    </source>
</evidence>
<protein>
    <submittedName>
        <fullName evidence="2">Uncharacterized protein</fullName>
    </submittedName>
</protein>